<evidence type="ECO:0000313" key="4">
    <source>
        <dbReference type="Proteomes" id="UP000003806"/>
    </source>
</evidence>
<feature type="domain" description="NOA1/YqeH-like C-terminal" evidence="2">
    <location>
        <begin position="275"/>
        <end position="363"/>
    </location>
</feature>
<evidence type="ECO:0000313" key="3">
    <source>
        <dbReference type="EMBL" id="EHM13094.1"/>
    </source>
</evidence>
<protein>
    <submittedName>
        <fullName evidence="3">Putative GTPase</fullName>
    </submittedName>
</protein>
<dbReference type="PANTHER" id="PTHR46434">
    <property type="entry name" value="GENETIC INTERACTOR OF PROHIBITINS 3, MITOCHONDRIAL"/>
    <property type="match status" value="1"/>
</dbReference>
<accession>H0UK85</accession>
<dbReference type="STRING" id="885272.JonanDRAFT_0708"/>
<dbReference type="Pfam" id="PF01926">
    <property type="entry name" value="MMR_HSR1"/>
    <property type="match status" value="1"/>
</dbReference>
<dbReference type="HOGENOM" id="CLU_017878_0_2_0"/>
<dbReference type="PANTHER" id="PTHR46434:SF1">
    <property type="entry name" value="GENETIC INTERACTOR OF PROHIBITINS 3, MITOCHONDRIAL"/>
    <property type="match status" value="1"/>
</dbReference>
<feature type="domain" description="G" evidence="1">
    <location>
        <begin position="160"/>
        <end position="214"/>
    </location>
</feature>
<dbReference type="AlphaFoldDB" id="H0UK85"/>
<dbReference type="SUPFAM" id="SSF52540">
    <property type="entry name" value="P-loop containing nucleoside triphosphate hydrolases"/>
    <property type="match status" value="1"/>
</dbReference>
<dbReference type="InterPro" id="IPR050896">
    <property type="entry name" value="Mito_lipid_metab_GTPase"/>
</dbReference>
<sequence>MDERRCPGCGALFQSDRSDLPGFIPSGLAVTDKTVCRRCFRLRHYGEGNKAPVNDLLLEPQIRAAAASAAAVFLVCDALSADRALDGFEWLDGVSCPVTLLVTKADLVEPYLDRSALGLWVSEATGVPFEQIQVLSGLKNSDLRNFRLRLQDVFSSGDRLLFLGKTNAGKSTILSSMLRGGSGPTVSAMPGTTVGLCEYQLEGGIVLLDAPGLKSHDSLLPALCPQCLMALTPKRRLVCQELTLKEGSALCFGGLGRAAVVDGGERGWLRAVAVAPEGVTIHQTSAEKAEELIAAARTDLLSPPCRTCYDTLSRLPVRRDEFALYPGLDLVVGGVGWLAVTSGHGRIRLSGPDPLHGFLRKQLIHFSARR</sequence>
<dbReference type="InterPro" id="IPR006073">
    <property type="entry name" value="GTP-bd"/>
</dbReference>
<dbReference type="eggNOG" id="COG1161">
    <property type="taxonomic scope" value="Bacteria"/>
</dbReference>
<dbReference type="EMBL" id="CM001376">
    <property type="protein sequence ID" value="EHM13094.1"/>
    <property type="molecule type" value="Genomic_DNA"/>
</dbReference>
<dbReference type="Proteomes" id="UP000003806">
    <property type="component" value="Chromosome"/>
</dbReference>
<dbReference type="Pfam" id="PF21516">
    <property type="entry name" value="YqeH-like_C"/>
    <property type="match status" value="1"/>
</dbReference>
<reference evidence="3 4" key="1">
    <citation type="submission" date="2011-11" db="EMBL/GenBank/DDBJ databases">
        <title>The Noncontiguous Finished genome of Jonquetella anthropi DSM 22815.</title>
        <authorList>
            <consortium name="US DOE Joint Genome Institute (JGI-PGF)"/>
            <person name="Lucas S."/>
            <person name="Copeland A."/>
            <person name="Lapidus A."/>
            <person name="Glavina del Rio T."/>
            <person name="Dalin E."/>
            <person name="Tice H."/>
            <person name="Bruce D."/>
            <person name="Goodwin L."/>
            <person name="Pitluck S."/>
            <person name="Peters L."/>
            <person name="Mikhailova N."/>
            <person name="Held B."/>
            <person name="Kyrpides N."/>
            <person name="Mavromatis K."/>
            <person name="Ivanova N."/>
            <person name="Markowitz V."/>
            <person name="Cheng J.-F."/>
            <person name="Hugenholtz P."/>
            <person name="Woyke T."/>
            <person name="Wu D."/>
            <person name="Gronow S."/>
            <person name="Wellnitz S."/>
            <person name="Brambilla E."/>
            <person name="Klenk H.-P."/>
            <person name="Eisen J.A."/>
        </authorList>
    </citation>
    <scope>NUCLEOTIDE SEQUENCE [LARGE SCALE GENOMIC DNA]</scope>
    <source>
        <strain evidence="3 4">DSM 22815</strain>
    </source>
</reference>
<organism evidence="3 4">
    <name type="scientific">Jonquetella anthropi DSM 22815</name>
    <dbReference type="NCBI Taxonomy" id="885272"/>
    <lineage>
        <taxon>Bacteria</taxon>
        <taxon>Thermotogati</taxon>
        <taxon>Synergistota</taxon>
        <taxon>Synergistia</taxon>
        <taxon>Synergistales</taxon>
        <taxon>Dethiosulfovibrionaceae</taxon>
        <taxon>Jonquetella</taxon>
    </lineage>
</organism>
<dbReference type="GO" id="GO:0005525">
    <property type="term" value="F:GTP binding"/>
    <property type="evidence" value="ECO:0007669"/>
    <property type="project" value="InterPro"/>
</dbReference>
<evidence type="ECO:0000259" key="2">
    <source>
        <dbReference type="Pfam" id="PF21516"/>
    </source>
</evidence>
<proteinExistence type="predicted"/>
<dbReference type="InterPro" id="IPR048422">
    <property type="entry name" value="NOA1/YqeH-like_C"/>
</dbReference>
<dbReference type="InterPro" id="IPR027417">
    <property type="entry name" value="P-loop_NTPase"/>
</dbReference>
<dbReference type="RefSeq" id="WP_008522800.1">
    <property type="nucleotide sequence ID" value="NZ_CM001376.1"/>
</dbReference>
<evidence type="ECO:0000259" key="1">
    <source>
        <dbReference type="Pfam" id="PF01926"/>
    </source>
</evidence>
<name>H0UK85_9BACT</name>
<keyword evidence="4" id="KW-1185">Reference proteome</keyword>
<dbReference type="Gene3D" id="3.40.50.300">
    <property type="entry name" value="P-loop containing nucleotide triphosphate hydrolases"/>
    <property type="match status" value="1"/>
</dbReference>
<gene>
    <name evidence="3" type="ORF">JonanDRAFT_0708</name>
</gene>